<sequence length="223" mass="25470">MAKSCWSKKKSIESNVVTSNSEEEWDAEAFFAVEEEDLALTATMLDKIDYENDWIIDSGCSNHMIGDKEKLQNLSEYKGSRVVVTTNNSKLTIAHVGNIVVSPQNNDIEMPLQNVYHVLGMKKKIFLVEQLTSSGHVVLFGPQDVKVYHNLDNKEELVMKGRRLESIYVMSVETAYVVILQLKNVMCLVMWCLMKHLHGGPRIKSYCQTQILSRDNFNFLKFS</sequence>
<protein>
    <recommendedName>
        <fullName evidence="1">Retrovirus-related Pol polyprotein from transposon TNT 1-94-like beta-barrel domain-containing protein</fullName>
    </recommendedName>
</protein>
<comment type="caution">
    <text evidence="2">The sequence shown here is derived from an EMBL/GenBank/DDBJ whole genome shotgun (WGS) entry which is preliminary data.</text>
</comment>
<feature type="domain" description="Retrovirus-related Pol polyprotein from transposon TNT 1-94-like beta-barrel" evidence="1">
    <location>
        <begin position="54"/>
        <end position="135"/>
    </location>
</feature>
<reference evidence="2" key="1">
    <citation type="submission" date="2023-05" db="EMBL/GenBank/DDBJ databases">
        <title>Genome and transcriptome analyses reveal genes involved in the formation of fine ridges on petal epidermal cells in Hibiscus trionum.</title>
        <authorList>
            <person name="Koshimizu S."/>
            <person name="Masuda S."/>
            <person name="Ishii T."/>
            <person name="Shirasu K."/>
            <person name="Hoshino A."/>
            <person name="Arita M."/>
        </authorList>
    </citation>
    <scope>NUCLEOTIDE SEQUENCE</scope>
    <source>
        <strain evidence="2">Hamamatsu line</strain>
    </source>
</reference>
<accession>A0A9W7IHZ4</accession>
<evidence type="ECO:0000313" key="2">
    <source>
        <dbReference type="EMBL" id="GMI95080.1"/>
    </source>
</evidence>
<dbReference type="AlphaFoldDB" id="A0A9W7IHZ4"/>
<dbReference type="Proteomes" id="UP001165190">
    <property type="component" value="Unassembled WGS sequence"/>
</dbReference>
<dbReference type="OrthoDB" id="997963at2759"/>
<keyword evidence="3" id="KW-1185">Reference proteome</keyword>
<dbReference type="EMBL" id="BSYR01000026">
    <property type="protein sequence ID" value="GMI95080.1"/>
    <property type="molecule type" value="Genomic_DNA"/>
</dbReference>
<proteinExistence type="predicted"/>
<evidence type="ECO:0000313" key="3">
    <source>
        <dbReference type="Proteomes" id="UP001165190"/>
    </source>
</evidence>
<gene>
    <name evidence="2" type="ORF">HRI_003177300</name>
</gene>
<evidence type="ECO:0000259" key="1">
    <source>
        <dbReference type="Pfam" id="PF22936"/>
    </source>
</evidence>
<dbReference type="InterPro" id="IPR054722">
    <property type="entry name" value="PolX-like_BBD"/>
</dbReference>
<organism evidence="2 3">
    <name type="scientific">Hibiscus trionum</name>
    <name type="common">Flower of an hour</name>
    <dbReference type="NCBI Taxonomy" id="183268"/>
    <lineage>
        <taxon>Eukaryota</taxon>
        <taxon>Viridiplantae</taxon>
        <taxon>Streptophyta</taxon>
        <taxon>Embryophyta</taxon>
        <taxon>Tracheophyta</taxon>
        <taxon>Spermatophyta</taxon>
        <taxon>Magnoliopsida</taxon>
        <taxon>eudicotyledons</taxon>
        <taxon>Gunneridae</taxon>
        <taxon>Pentapetalae</taxon>
        <taxon>rosids</taxon>
        <taxon>malvids</taxon>
        <taxon>Malvales</taxon>
        <taxon>Malvaceae</taxon>
        <taxon>Malvoideae</taxon>
        <taxon>Hibiscus</taxon>
    </lineage>
</organism>
<dbReference type="Pfam" id="PF22936">
    <property type="entry name" value="Pol_BBD"/>
    <property type="match status" value="1"/>
</dbReference>
<name>A0A9W7IHZ4_HIBTR</name>